<evidence type="ECO:0000256" key="4">
    <source>
        <dbReference type="ARBA" id="ARBA00015377"/>
    </source>
</evidence>
<dbReference type="InterPro" id="IPR014048">
    <property type="entry name" value="MethylDNA_cys_MeTrfase_DNA-bd"/>
</dbReference>
<evidence type="ECO:0000256" key="5">
    <source>
        <dbReference type="ARBA" id="ARBA00022603"/>
    </source>
</evidence>
<dbReference type="Pfam" id="PF01035">
    <property type="entry name" value="DNA_binding_1"/>
    <property type="match status" value="1"/>
</dbReference>
<evidence type="ECO:0000256" key="11">
    <source>
        <dbReference type="ARBA" id="ARBA00049348"/>
    </source>
</evidence>
<dbReference type="Proteomes" id="UP000629468">
    <property type="component" value="Unassembled WGS sequence"/>
</dbReference>
<keyword evidence="8" id="KW-0234">DNA repair</keyword>
<dbReference type="InterPro" id="IPR036217">
    <property type="entry name" value="MethylDNA_cys_MeTrfase_DNAb"/>
</dbReference>
<evidence type="ECO:0000256" key="6">
    <source>
        <dbReference type="ARBA" id="ARBA00022679"/>
    </source>
</evidence>
<comment type="caution">
    <text evidence="13">The sequence shown here is derived from an EMBL/GenBank/DDBJ whole genome shotgun (WGS) entry which is preliminary data.</text>
</comment>
<evidence type="ECO:0000313" key="14">
    <source>
        <dbReference type="Proteomes" id="UP000629468"/>
    </source>
</evidence>
<dbReference type="GO" id="GO:0032259">
    <property type="term" value="P:methylation"/>
    <property type="evidence" value="ECO:0007669"/>
    <property type="project" value="UniProtKB-KW"/>
</dbReference>
<comment type="catalytic activity">
    <reaction evidence="1">
        <text>a 4-O-methyl-thymidine in DNA + L-cysteinyl-[protein] = a thymidine in DNA + S-methyl-L-cysteinyl-[protein]</text>
        <dbReference type="Rhea" id="RHEA:53428"/>
        <dbReference type="Rhea" id="RHEA-COMP:10131"/>
        <dbReference type="Rhea" id="RHEA-COMP:10132"/>
        <dbReference type="Rhea" id="RHEA-COMP:13555"/>
        <dbReference type="Rhea" id="RHEA-COMP:13556"/>
        <dbReference type="ChEBI" id="CHEBI:29950"/>
        <dbReference type="ChEBI" id="CHEBI:82612"/>
        <dbReference type="ChEBI" id="CHEBI:137386"/>
        <dbReference type="ChEBI" id="CHEBI:137387"/>
        <dbReference type="EC" id="2.1.1.63"/>
    </reaction>
</comment>
<dbReference type="PANTHER" id="PTHR10815">
    <property type="entry name" value="METHYLATED-DNA--PROTEIN-CYSTEINE METHYLTRANSFERASE"/>
    <property type="match status" value="1"/>
</dbReference>
<dbReference type="AlphaFoldDB" id="A0A8H7KHQ8"/>
<dbReference type="CDD" id="cd06445">
    <property type="entry name" value="ATase"/>
    <property type="match status" value="1"/>
</dbReference>
<dbReference type="EC" id="2.1.1.63" evidence="3"/>
<dbReference type="InterPro" id="IPR036388">
    <property type="entry name" value="WH-like_DNA-bd_sf"/>
</dbReference>
<proteinExistence type="inferred from homology"/>
<dbReference type="GO" id="GO:0003908">
    <property type="term" value="F:methylated-DNA-[protein]-cysteine S-methyltransferase activity"/>
    <property type="evidence" value="ECO:0007669"/>
    <property type="project" value="UniProtKB-EC"/>
</dbReference>
<evidence type="ECO:0000256" key="3">
    <source>
        <dbReference type="ARBA" id="ARBA00011918"/>
    </source>
</evidence>
<dbReference type="NCBIfam" id="TIGR00589">
    <property type="entry name" value="ogt"/>
    <property type="match status" value="1"/>
</dbReference>
<evidence type="ECO:0000259" key="12">
    <source>
        <dbReference type="Pfam" id="PF01035"/>
    </source>
</evidence>
<comment type="catalytic activity">
    <reaction evidence="11">
        <text>a 6-O-methyl-2'-deoxyguanosine in DNA + L-cysteinyl-[protein] = S-methyl-L-cysteinyl-[protein] + a 2'-deoxyguanosine in DNA</text>
        <dbReference type="Rhea" id="RHEA:24000"/>
        <dbReference type="Rhea" id="RHEA-COMP:10131"/>
        <dbReference type="Rhea" id="RHEA-COMP:10132"/>
        <dbReference type="Rhea" id="RHEA-COMP:11367"/>
        <dbReference type="Rhea" id="RHEA-COMP:11368"/>
        <dbReference type="ChEBI" id="CHEBI:29950"/>
        <dbReference type="ChEBI" id="CHEBI:82612"/>
        <dbReference type="ChEBI" id="CHEBI:85445"/>
        <dbReference type="ChEBI" id="CHEBI:85448"/>
        <dbReference type="EC" id="2.1.1.63"/>
    </reaction>
</comment>
<evidence type="ECO:0000313" key="13">
    <source>
        <dbReference type="EMBL" id="KAF7776477.1"/>
    </source>
</evidence>
<dbReference type="EMBL" id="JABXXO010000006">
    <property type="protein sequence ID" value="KAF7776477.1"/>
    <property type="molecule type" value="Genomic_DNA"/>
</dbReference>
<evidence type="ECO:0000256" key="1">
    <source>
        <dbReference type="ARBA" id="ARBA00001286"/>
    </source>
</evidence>
<sequence length="194" mass="21793">MHPIEPELFHSEDLALGDDEKRERNVSGKDAEGVEVCGTYAEANVAKRDALHGYPRGTEREKYRTKDGRLVTAYQWAVYDFILQIPKGQVTTYKIVSDNISGSAQSVGTALKRNPFSPYIPCHRIVTSNLFIGGFFGKRAGQKSQGDSKKKVFKLNDEPPEIKRKIAYLRNEGVEINSQGLLVDHEIVWRPSVV</sequence>
<dbReference type="PROSITE" id="PS00374">
    <property type="entry name" value="MGMT"/>
    <property type="match status" value="1"/>
</dbReference>
<comment type="similarity">
    <text evidence="2">Belongs to the MGMT family.</text>
</comment>
<protein>
    <recommendedName>
        <fullName evidence="4">Methylated-DNA--protein-cysteine methyltransferase</fullName>
        <ecNumber evidence="3">2.1.1.63</ecNumber>
    </recommendedName>
    <alternativeName>
        <fullName evidence="9">6-O-methylguanine-DNA methyltransferase</fullName>
    </alternativeName>
    <alternativeName>
        <fullName evidence="10">O-6-methylguanine-DNA-alkyltransferase</fullName>
    </alternativeName>
</protein>
<evidence type="ECO:0000256" key="2">
    <source>
        <dbReference type="ARBA" id="ARBA00008711"/>
    </source>
</evidence>
<accession>A0A8H7KHQ8</accession>
<evidence type="ECO:0000256" key="7">
    <source>
        <dbReference type="ARBA" id="ARBA00022763"/>
    </source>
</evidence>
<evidence type="ECO:0000256" key="9">
    <source>
        <dbReference type="ARBA" id="ARBA00030795"/>
    </source>
</evidence>
<reference evidence="13 14" key="1">
    <citation type="journal article" name="Sci. Rep.">
        <title>Telomere-to-telomere assembled and centromere annotated genomes of the two main subspecies of the button mushroom Agaricus bisporus reveal especially polymorphic chromosome ends.</title>
        <authorList>
            <person name="Sonnenberg A.S.M."/>
            <person name="Sedaghat-Telgerd N."/>
            <person name="Lavrijssen B."/>
            <person name="Ohm R.A."/>
            <person name="Hendrickx P.M."/>
            <person name="Scholtmeijer K."/>
            <person name="Baars J.J.P."/>
            <person name="van Peer A."/>
        </authorList>
    </citation>
    <scope>NUCLEOTIDE SEQUENCE [LARGE SCALE GENOMIC DNA]</scope>
    <source>
        <strain evidence="13 14">H119_p4</strain>
    </source>
</reference>
<dbReference type="Gene3D" id="1.10.10.10">
    <property type="entry name" value="Winged helix-like DNA-binding domain superfamily/Winged helix DNA-binding domain"/>
    <property type="match status" value="1"/>
</dbReference>
<dbReference type="SUPFAM" id="SSF46767">
    <property type="entry name" value="Methylated DNA-protein cysteine methyltransferase, C-terminal domain"/>
    <property type="match status" value="1"/>
</dbReference>
<dbReference type="PANTHER" id="PTHR10815:SF13">
    <property type="entry name" value="METHYLATED-DNA--PROTEIN-CYSTEINE METHYLTRANSFERASE"/>
    <property type="match status" value="1"/>
</dbReference>
<dbReference type="InterPro" id="IPR001497">
    <property type="entry name" value="MethylDNA_cys_MeTrfase_AS"/>
</dbReference>
<name>A0A8H7KHQ8_AGABI</name>
<dbReference type="GO" id="GO:0006281">
    <property type="term" value="P:DNA repair"/>
    <property type="evidence" value="ECO:0007669"/>
    <property type="project" value="UniProtKB-KW"/>
</dbReference>
<evidence type="ECO:0000256" key="10">
    <source>
        <dbReference type="ARBA" id="ARBA00031621"/>
    </source>
</evidence>
<keyword evidence="7" id="KW-0227">DNA damage</keyword>
<evidence type="ECO:0000256" key="8">
    <source>
        <dbReference type="ARBA" id="ARBA00023204"/>
    </source>
</evidence>
<keyword evidence="6" id="KW-0808">Transferase</keyword>
<organism evidence="13 14">
    <name type="scientific">Agaricus bisporus var. burnettii</name>
    <dbReference type="NCBI Taxonomy" id="192524"/>
    <lineage>
        <taxon>Eukaryota</taxon>
        <taxon>Fungi</taxon>
        <taxon>Dikarya</taxon>
        <taxon>Basidiomycota</taxon>
        <taxon>Agaricomycotina</taxon>
        <taxon>Agaricomycetes</taxon>
        <taxon>Agaricomycetidae</taxon>
        <taxon>Agaricales</taxon>
        <taxon>Agaricineae</taxon>
        <taxon>Agaricaceae</taxon>
        <taxon>Agaricus</taxon>
    </lineage>
</organism>
<gene>
    <name evidence="13" type="ORF">Agabi119p4_4870</name>
</gene>
<feature type="domain" description="Methylated-DNA-[protein]-cysteine S-methyltransferase DNA binding" evidence="12">
    <location>
        <begin position="74"/>
        <end position="141"/>
    </location>
</feature>
<keyword evidence="5" id="KW-0489">Methyltransferase</keyword>